<organism evidence="1 2">
    <name type="scientific">Racocetra persica</name>
    <dbReference type="NCBI Taxonomy" id="160502"/>
    <lineage>
        <taxon>Eukaryota</taxon>
        <taxon>Fungi</taxon>
        <taxon>Fungi incertae sedis</taxon>
        <taxon>Mucoromycota</taxon>
        <taxon>Glomeromycotina</taxon>
        <taxon>Glomeromycetes</taxon>
        <taxon>Diversisporales</taxon>
        <taxon>Gigasporaceae</taxon>
        <taxon>Racocetra</taxon>
    </lineage>
</organism>
<reference evidence="1" key="1">
    <citation type="submission" date="2021-06" db="EMBL/GenBank/DDBJ databases">
        <authorList>
            <person name="Kallberg Y."/>
            <person name="Tangrot J."/>
            <person name="Rosling A."/>
        </authorList>
    </citation>
    <scope>NUCLEOTIDE SEQUENCE</scope>
    <source>
        <strain evidence="1">MA461A</strain>
    </source>
</reference>
<dbReference type="Proteomes" id="UP000789920">
    <property type="component" value="Unassembled WGS sequence"/>
</dbReference>
<sequence length="74" mass="8612">NSSNQDAQTQSQRSIAQQVRRECERIDRATNQRETALSNQDTQTQSQRSIIQQVRREGERIESATNRRVIAQQQ</sequence>
<evidence type="ECO:0000313" key="2">
    <source>
        <dbReference type="Proteomes" id="UP000789920"/>
    </source>
</evidence>
<dbReference type="EMBL" id="CAJVQC010144168">
    <property type="protein sequence ID" value="CAG8844815.1"/>
    <property type="molecule type" value="Genomic_DNA"/>
</dbReference>
<name>A0ACA9SQD8_9GLOM</name>
<proteinExistence type="predicted"/>
<accession>A0ACA9SQD8</accession>
<gene>
    <name evidence="1" type="ORF">RPERSI_LOCUS33370</name>
</gene>
<protein>
    <submittedName>
        <fullName evidence="1">18034_t:CDS:1</fullName>
    </submittedName>
</protein>
<feature type="non-terminal residue" evidence="1">
    <location>
        <position position="1"/>
    </location>
</feature>
<comment type="caution">
    <text evidence="1">The sequence shown here is derived from an EMBL/GenBank/DDBJ whole genome shotgun (WGS) entry which is preliminary data.</text>
</comment>
<evidence type="ECO:0000313" key="1">
    <source>
        <dbReference type="EMBL" id="CAG8844815.1"/>
    </source>
</evidence>
<keyword evidence="2" id="KW-1185">Reference proteome</keyword>